<keyword evidence="3 5" id="KW-1133">Transmembrane helix</keyword>
<comment type="subcellular location">
    <subcellularLocation>
        <location evidence="1">Membrane</location>
        <topology evidence="1">Multi-pass membrane protein</topology>
    </subcellularLocation>
</comment>
<evidence type="ECO:0000256" key="1">
    <source>
        <dbReference type="ARBA" id="ARBA00004141"/>
    </source>
</evidence>
<dbReference type="Gene3D" id="1.20.1740.10">
    <property type="entry name" value="Amino acid/polyamine transporter I"/>
    <property type="match status" value="1"/>
</dbReference>
<dbReference type="InterPro" id="IPR002293">
    <property type="entry name" value="AA/rel_permease1"/>
</dbReference>
<dbReference type="InterPro" id="IPR050598">
    <property type="entry name" value="AminoAcid_Transporter"/>
</dbReference>
<dbReference type="Pfam" id="PF13520">
    <property type="entry name" value="AA_permease_2"/>
    <property type="match status" value="1"/>
</dbReference>
<evidence type="ECO:0000256" key="2">
    <source>
        <dbReference type="ARBA" id="ARBA00022692"/>
    </source>
</evidence>
<reference evidence="7" key="1">
    <citation type="submission" date="2018-02" db="EMBL/GenBank/DDBJ databases">
        <authorList>
            <person name="Hausmann B."/>
        </authorList>
    </citation>
    <scope>NUCLEOTIDE SEQUENCE [LARGE SCALE GENOMIC DNA]</scope>
    <source>
        <strain evidence="7">Peat soil MAG SbA1</strain>
    </source>
</reference>
<feature type="transmembrane region" description="Helical" evidence="5">
    <location>
        <begin position="98"/>
        <end position="120"/>
    </location>
</feature>
<evidence type="ECO:0000256" key="5">
    <source>
        <dbReference type="SAM" id="Phobius"/>
    </source>
</evidence>
<feature type="transmembrane region" description="Helical" evidence="5">
    <location>
        <begin position="56"/>
        <end position="78"/>
    </location>
</feature>
<sequence length="313" mass="33709">MVVIVTAVNCFSVKLSGAIQVLLTSLKVCAILVIVVGGFLFGAAGTSGAAPPVPSLGLGTIGALLAALVPAMWAYNGFNDLGDLGEEILQPQRNIPRAIILGLLTVGGLYLAANVIYFRVLPFERIAASRHVASDVVESFAGRRGATGLTLAMALCALGALHVVVLTGARIPYAMARDGVFFRFAERMHPSRRTPTGALVFLGSIAALLTLTGTFEELYSLFVFAVWIFFALTAIALLRLRQKEPNLIRPYRALGYPWTPLIFLSAAVALTVHLWMVRPIRSSLGLAVILLGIPLFYRWHSPSRNAVEVRKQK</sequence>
<dbReference type="AlphaFoldDB" id="A0A2U3LAZ7"/>
<gene>
    <name evidence="6" type="ORF">SBA1_90035</name>
</gene>
<dbReference type="GO" id="GO:0016020">
    <property type="term" value="C:membrane"/>
    <property type="evidence" value="ECO:0007669"/>
    <property type="project" value="UniProtKB-SubCell"/>
</dbReference>
<feature type="transmembrane region" description="Helical" evidence="5">
    <location>
        <begin position="194"/>
        <end position="212"/>
    </location>
</feature>
<keyword evidence="2 5" id="KW-0812">Transmembrane</keyword>
<evidence type="ECO:0000313" key="7">
    <source>
        <dbReference type="Proteomes" id="UP000238701"/>
    </source>
</evidence>
<accession>A0A2U3LAZ7</accession>
<proteinExistence type="predicted"/>
<dbReference type="GO" id="GO:0015179">
    <property type="term" value="F:L-amino acid transmembrane transporter activity"/>
    <property type="evidence" value="ECO:0007669"/>
    <property type="project" value="TreeGrafter"/>
</dbReference>
<feature type="transmembrane region" description="Helical" evidence="5">
    <location>
        <begin position="282"/>
        <end position="300"/>
    </location>
</feature>
<organism evidence="6 7">
    <name type="scientific">Candidatus Sulfotelmatobacter kueseliae</name>
    <dbReference type="NCBI Taxonomy" id="2042962"/>
    <lineage>
        <taxon>Bacteria</taxon>
        <taxon>Pseudomonadati</taxon>
        <taxon>Acidobacteriota</taxon>
        <taxon>Terriglobia</taxon>
        <taxon>Terriglobales</taxon>
        <taxon>Candidatus Korobacteraceae</taxon>
        <taxon>Candidatus Sulfotelmatobacter</taxon>
    </lineage>
</organism>
<dbReference type="PANTHER" id="PTHR11785">
    <property type="entry name" value="AMINO ACID TRANSPORTER"/>
    <property type="match status" value="1"/>
</dbReference>
<feature type="transmembrane region" description="Helical" evidence="5">
    <location>
        <begin position="258"/>
        <end position="276"/>
    </location>
</feature>
<keyword evidence="4 5" id="KW-0472">Membrane</keyword>
<evidence type="ECO:0000256" key="3">
    <source>
        <dbReference type="ARBA" id="ARBA00022989"/>
    </source>
</evidence>
<name>A0A2U3LAZ7_9BACT</name>
<evidence type="ECO:0000256" key="4">
    <source>
        <dbReference type="ARBA" id="ARBA00023136"/>
    </source>
</evidence>
<dbReference type="PANTHER" id="PTHR11785:SF512">
    <property type="entry name" value="SOBREMESA, ISOFORM B"/>
    <property type="match status" value="1"/>
</dbReference>
<feature type="transmembrane region" description="Helical" evidence="5">
    <location>
        <begin position="218"/>
        <end position="238"/>
    </location>
</feature>
<dbReference type="EMBL" id="OMOD01000188">
    <property type="protein sequence ID" value="SPF48899.1"/>
    <property type="molecule type" value="Genomic_DNA"/>
</dbReference>
<feature type="transmembrane region" description="Helical" evidence="5">
    <location>
        <begin position="149"/>
        <end position="173"/>
    </location>
</feature>
<evidence type="ECO:0000313" key="6">
    <source>
        <dbReference type="EMBL" id="SPF48899.1"/>
    </source>
</evidence>
<dbReference type="Proteomes" id="UP000238701">
    <property type="component" value="Unassembled WGS sequence"/>
</dbReference>
<protein>
    <submittedName>
        <fullName evidence="6">Amino acid permease-associated region</fullName>
    </submittedName>
</protein>
<feature type="transmembrane region" description="Helical" evidence="5">
    <location>
        <begin position="21"/>
        <end position="44"/>
    </location>
</feature>